<feature type="compositionally biased region" description="Basic and acidic residues" evidence="1">
    <location>
        <begin position="393"/>
        <end position="407"/>
    </location>
</feature>
<dbReference type="GO" id="GO:0004722">
    <property type="term" value="F:protein serine/threonine phosphatase activity"/>
    <property type="evidence" value="ECO:0007669"/>
    <property type="project" value="UniProtKB-EC"/>
</dbReference>
<dbReference type="Proteomes" id="UP001153328">
    <property type="component" value="Unassembled WGS sequence"/>
</dbReference>
<comment type="caution">
    <text evidence="2">The sequence shown here is derived from an EMBL/GenBank/DDBJ whole genome shotgun (WGS) entry which is preliminary data.</text>
</comment>
<evidence type="ECO:0000313" key="3">
    <source>
        <dbReference type="Proteomes" id="UP001153328"/>
    </source>
</evidence>
<name>A0A9W4H3H6_9ACTN</name>
<keyword evidence="2" id="KW-0378">Hydrolase</keyword>
<dbReference type="EMBL" id="CAJVAX010000018">
    <property type="protein sequence ID" value="CAG7647679.1"/>
    <property type="molecule type" value="Genomic_DNA"/>
</dbReference>
<proteinExistence type="predicted"/>
<dbReference type="EC" id="3.1.3.16" evidence="2"/>
<feature type="compositionally biased region" description="Basic and acidic residues" evidence="1">
    <location>
        <begin position="126"/>
        <end position="148"/>
    </location>
</feature>
<feature type="compositionally biased region" description="Basic residues" evidence="1">
    <location>
        <begin position="321"/>
        <end position="340"/>
    </location>
</feature>
<feature type="compositionally biased region" description="Low complexity" evidence="1">
    <location>
        <begin position="408"/>
        <end position="420"/>
    </location>
</feature>
<feature type="region of interest" description="Disordered" evidence="1">
    <location>
        <begin position="1"/>
        <end position="45"/>
    </location>
</feature>
<feature type="compositionally biased region" description="Basic residues" evidence="1">
    <location>
        <begin position="213"/>
        <end position="229"/>
    </location>
</feature>
<dbReference type="AlphaFoldDB" id="A0A9W4H3H6"/>
<reference evidence="2" key="1">
    <citation type="submission" date="2021-06" db="EMBL/GenBank/DDBJ databases">
        <authorList>
            <person name="Arsene-Ploetze F."/>
        </authorList>
    </citation>
    <scope>NUCLEOTIDE SEQUENCE</scope>
    <source>
        <strain evidence="2">SBRY1</strain>
    </source>
</reference>
<feature type="compositionally biased region" description="Basic residues" evidence="1">
    <location>
        <begin position="1"/>
        <end position="10"/>
    </location>
</feature>
<feature type="compositionally biased region" description="Low complexity" evidence="1">
    <location>
        <begin position="283"/>
        <end position="307"/>
    </location>
</feature>
<accession>A0A9W4H3H6</accession>
<evidence type="ECO:0000256" key="1">
    <source>
        <dbReference type="SAM" id="MobiDB-lite"/>
    </source>
</evidence>
<feature type="compositionally biased region" description="Basic residues" evidence="1">
    <location>
        <begin position="84"/>
        <end position="95"/>
    </location>
</feature>
<feature type="region of interest" description="Disordered" evidence="1">
    <location>
        <begin position="275"/>
        <end position="480"/>
    </location>
</feature>
<organism evidence="2 3">
    <name type="scientific">Actinacidiphila bryophytorum</name>
    <dbReference type="NCBI Taxonomy" id="1436133"/>
    <lineage>
        <taxon>Bacteria</taxon>
        <taxon>Bacillati</taxon>
        <taxon>Actinomycetota</taxon>
        <taxon>Actinomycetes</taxon>
        <taxon>Kitasatosporales</taxon>
        <taxon>Streptomycetaceae</taxon>
        <taxon>Actinacidiphila</taxon>
    </lineage>
</organism>
<gene>
    <name evidence="2" type="ORF">SBRY_40733</name>
</gene>
<keyword evidence="3" id="KW-1185">Reference proteome</keyword>
<protein>
    <submittedName>
        <fullName evidence="2">Serine/threonine phosphatase PPP</fullName>
        <ecNumber evidence="2">3.1.3.16</ecNumber>
    </submittedName>
</protein>
<feature type="region of interest" description="Disordered" evidence="1">
    <location>
        <begin position="66"/>
        <end position="249"/>
    </location>
</feature>
<evidence type="ECO:0000313" key="2">
    <source>
        <dbReference type="EMBL" id="CAG7647679.1"/>
    </source>
</evidence>
<feature type="compositionally biased region" description="Low complexity" evidence="1">
    <location>
        <begin position="464"/>
        <end position="480"/>
    </location>
</feature>
<feature type="compositionally biased region" description="Basic and acidic residues" evidence="1">
    <location>
        <begin position="341"/>
        <end position="353"/>
    </location>
</feature>
<feature type="compositionally biased region" description="Low complexity" evidence="1">
    <location>
        <begin position="435"/>
        <end position="444"/>
    </location>
</feature>
<feature type="compositionally biased region" description="Low complexity" evidence="1">
    <location>
        <begin position="13"/>
        <end position="27"/>
    </location>
</feature>
<sequence length="480" mass="52604">MRRRRRRCGQKVRGPGARRGPQRGSSPQADPNLEKFPAEGLPAPYSPGVIGSREVAAHCPLRSMHGLARARGGSPNAVQGRTGNRGRRGCRHRTRLLRDRRGSALGRVPLDRRLRQLGRPAAVQPDPDHRQHDEQDHPAPHGVPERHGLLPRARRPAREGLPGPAHGHQRVGGHRPALHRQPGRLRHGGQAPQPGDPRGGRAPGRGGALSRRERQRHRHRERGHVHHRDTARGATGLAGPAVRGGVPQVRPERLGHLRTLGLPGDRLPGHRLLRAVPDDPHPGTARAGRQPAGGARAALARHLALRGQPGRPGGAVPAGQRRVRAHGRRRLRLRHERRARRLPDHPRHTGDRGRHLRHRHLGGPRPAAGQARDRAAGHRAAVHARPQGLRGGDGQRRVRPRDDEGRPVHAAPARAHPGRQGRPEHLVRRGRRLGARGLLPLRSRTGVRPPGARQGGRADPCTLSARGGRLRSSGYGRRWR</sequence>
<feature type="compositionally biased region" description="Basic residues" evidence="1">
    <location>
        <begin position="167"/>
        <end position="187"/>
    </location>
</feature>